<evidence type="ECO:0000256" key="4">
    <source>
        <dbReference type="ARBA" id="ARBA00022692"/>
    </source>
</evidence>
<evidence type="ECO:0000256" key="2">
    <source>
        <dbReference type="ARBA" id="ARBA00007430"/>
    </source>
</evidence>
<keyword evidence="5 7" id="KW-1133">Transmembrane helix</keyword>
<accession>A0A0A7PIP6</accession>
<dbReference type="HOGENOM" id="CLU_026911_5_1_5"/>
<comment type="subcellular location">
    <subcellularLocation>
        <location evidence="1">Cell membrane</location>
        <topology evidence="1">Multi-pass membrane protein</topology>
    </subcellularLocation>
</comment>
<proteinExistence type="inferred from homology"/>
<evidence type="ECO:0000313" key="9">
    <source>
        <dbReference type="Proteomes" id="UP000030907"/>
    </source>
</evidence>
<dbReference type="RefSeq" id="WP_052208345.1">
    <property type="nucleotide sequence ID" value="NZ_CP009122.1"/>
</dbReference>
<feature type="transmembrane region" description="Helical" evidence="7">
    <location>
        <begin position="187"/>
        <end position="205"/>
    </location>
</feature>
<keyword evidence="6 7" id="KW-0472">Membrane</keyword>
<feature type="transmembrane region" description="Helical" evidence="7">
    <location>
        <begin position="456"/>
        <end position="477"/>
    </location>
</feature>
<evidence type="ECO:0000256" key="3">
    <source>
        <dbReference type="ARBA" id="ARBA00022475"/>
    </source>
</evidence>
<feature type="transmembrane region" description="Helical" evidence="7">
    <location>
        <begin position="161"/>
        <end position="181"/>
    </location>
</feature>
<evidence type="ECO:0000313" key="8">
    <source>
        <dbReference type="EMBL" id="AJA09870.1"/>
    </source>
</evidence>
<dbReference type="Pfam" id="PF13440">
    <property type="entry name" value="Polysacc_synt_3"/>
    <property type="match status" value="1"/>
</dbReference>
<keyword evidence="3" id="KW-1003">Cell membrane</keyword>
<name>A0A0A7PIP6_9SPHN</name>
<feature type="transmembrane region" description="Helical" evidence="7">
    <location>
        <begin position="423"/>
        <end position="444"/>
    </location>
</feature>
<keyword evidence="9" id="KW-1185">Reference proteome</keyword>
<feature type="transmembrane region" description="Helical" evidence="7">
    <location>
        <begin position="367"/>
        <end position="385"/>
    </location>
</feature>
<evidence type="ECO:0000256" key="6">
    <source>
        <dbReference type="ARBA" id="ARBA00023136"/>
    </source>
</evidence>
<feature type="transmembrane region" description="Helical" evidence="7">
    <location>
        <begin position="57"/>
        <end position="82"/>
    </location>
</feature>
<comment type="similarity">
    <text evidence="2">Belongs to the polysaccharide synthase family.</text>
</comment>
<sequence>MPPETSIGPDTPIAPDFGQQVRRAVIWRSGSQIAGQIIAWGSTFLVIRILTPEDYGLFALTQVMLMLFTLLNGYGLASAAIQRDKVSRHELRQIFGLMLLLNGALALAQTLCAPLAAAYYRQPMVADLLRVQSLIYLTIPFSALAYAQLARSMEFQRQAQVNLVSALIGASVALGGALAGWGVWALVWAPIAMFAARALGLTIAARSWMWPSFDFRGAGSIARYGGLMAVGQLFGFVQSQADILVAGRWFDAHLVGIYTTALLLTQIFNNKVVPPLNEVAFAAYARMQNDRLALTAGFTRSTRAIMVAAMPFFFGLAAVAEPLVLTLLGEKWREIVPLLLPLALAMPFWTLFTLLRPATDALGRPGIASGNAAAGALLMPVVFLAGAQWGIIGIAWAWMVAYPLLLGFAAVRSLPIIGIGSIALLRAVAPPVLAAAVMAAAVMLVDRMLPAMPQALRLGVLVATGGPIYCLWLFLFARETVRDLIALVRGRRMPTDAEVAV</sequence>
<gene>
    <name evidence="8" type="ORF">SKP52_14940</name>
</gene>
<reference evidence="8 9" key="1">
    <citation type="journal article" date="2015" name="Int. J. Syst. Evol. Microbiol.">
        <title>Description of Sphingopyxis fribergensis sp. nov. - a soil bacterium with the ability to degrade styrene and phenylacetic acid.</title>
        <authorList>
            <person name="Oelschlagel M."/>
            <person name="Ruckert C."/>
            <person name="Kalinowski J."/>
            <person name="Schmidt G."/>
            <person name="Schlomann M."/>
            <person name="Tischler D."/>
        </authorList>
    </citation>
    <scope>NUCLEOTIDE SEQUENCE [LARGE SCALE GENOMIC DNA]</scope>
    <source>
        <strain evidence="8 9">Kp5.2</strain>
    </source>
</reference>
<dbReference type="PANTHER" id="PTHR30250:SF10">
    <property type="entry name" value="LIPOPOLYSACCHARIDE BIOSYNTHESIS PROTEIN WZXC"/>
    <property type="match status" value="1"/>
</dbReference>
<feature type="transmembrane region" description="Helical" evidence="7">
    <location>
        <begin position="304"/>
        <end position="329"/>
    </location>
</feature>
<dbReference type="GO" id="GO:0005886">
    <property type="term" value="C:plasma membrane"/>
    <property type="evidence" value="ECO:0007669"/>
    <property type="project" value="UniProtKB-SubCell"/>
</dbReference>
<dbReference type="PANTHER" id="PTHR30250">
    <property type="entry name" value="PST FAMILY PREDICTED COLANIC ACID TRANSPORTER"/>
    <property type="match status" value="1"/>
</dbReference>
<dbReference type="EMBL" id="CP009122">
    <property type="protein sequence ID" value="AJA09870.1"/>
    <property type="molecule type" value="Genomic_DNA"/>
</dbReference>
<feature type="transmembrane region" description="Helical" evidence="7">
    <location>
        <begin position="131"/>
        <end position="149"/>
    </location>
</feature>
<feature type="transmembrane region" description="Helical" evidence="7">
    <location>
        <begin position="391"/>
        <end position="411"/>
    </location>
</feature>
<dbReference type="AlphaFoldDB" id="A0A0A7PIP6"/>
<evidence type="ECO:0000256" key="7">
    <source>
        <dbReference type="SAM" id="Phobius"/>
    </source>
</evidence>
<dbReference type="KEGG" id="sphk:SKP52_14940"/>
<dbReference type="OrthoDB" id="7605542at2"/>
<keyword evidence="4 7" id="KW-0812">Transmembrane</keyword>
<evidence type="ECO:0000256" key="5">
    <source>
        <dbReference type="ARBA" id="ARBA00022989"/>
    </source>
</evidence>
<dbReference type="InterPro" id="IPR050833">
    <property type="entry name" value="Poly_Biosynth_Transport"/>
</dbReference>
<dbReference type="Proteomes" id="UP000030907">
    <property type="component" value="Chromosome"/>
</dbReference>
<feature type="transmembrane region" description="Helical" evidence="7">
    <location>
        <begin position="94"/>
        <end position="119"/>
    </location>
</feature>
<protein>
    <submittedName>
        <fullName evidence="8">Polysaccharide biosynthesis protein</fullName>
    </submittedName>
</protein>
<dbReference type="STRING" id="1515612.SKP52_14940"/>
<feature type="transmembrane region" description="Helical" evidence="7">
    <location>
        <begin position="335"/>
        <end position="355"/>
    </location>
</feature>
<organism evidence="8 9">
    <name type="scientific">Sphingopyxis fribergensis</name>
    <dbReference type="NCBI Taxonomy" id="1515612"/>
    <lineage>
        <taxon>Bacteria</taxon>
        <taxon>Pseudomonadati</taxon>
        <taxon>Pseudomonadota</taxon>
        <taxon>Alphaproteobacteria</taxon>
        <taxon>Sphingomonadales</taxon>
        <taxon>Sphingomonadaceae</taxon>
        <taxon>Sphingopyxis</taxon>
    </lineage>
</organism>
<evidence type="ECO:0000256" key="1">
    <source>
        <dbReference type="ARBA" id="ARBA00004651"/>
    </source>
</evidence>
<dbReference type="CDD" id="cd13127">
    <property type="entry name" value="MATE_tuaB_like"/>
    <property type="match status" value="1"/>
</dbReference>